<keyword evidence="4" id="KW-0442">Lipid degradation</keyword>
<evidence type="ECO:0000313" key="10">
    <source>
        <dbReference type="Proteomes" id="UP000593567"/>
    </source>
</evidence>
<dbReference type="FunFam" id="3.40.50.1820:FF:000057">
    <property type="entry name" value="Lipase"/>
    <property type="match status" value="1"/>
</dbReference>
<dbReference type="PANTHER" id="PTHR11005">
    <property type="entry name" value="LYSOSOMAL ACID LIPASE-RELATED"/>
    <property type="match status" value="1"/>
</dbReference>
<evidence type="ECO:0000259" key="8">
    <source>
        <dbReference type="Pfam" id="PF00561"/>
    </source>
</evidence>
<comment type="similarity">
    <text evidence="1">Belongs to the AB hydrolase superfamily. Lipase family.</text>
</comment>
<dbReference type="InterPro" id="IPR000073">
    <property type="entry name" value="AB_hydrolase_1"/>
</dbReference>
<evidence type="ECO:0000256" key="7">
    <source>
        <dbReference type="SAM" id="MobiDB-lite"/>
    </source>
</evidence>
<evidence type="ECO:0000256" key="5">
    <source>
        <dbReference type="ARBA" id="ARBA00023098"/>
    </source>
</evidence>
<organism evidence="9 10">
    <name type="scientific">Bugula neritina</name>
    <name type="common">Brown bryozoan</name>
    <name type="synonym">Sertularia neritina</name>
    <dbReference type="NCBI Taxonomy" id="10212"/>
    <lineage>
        <taxon>Eukaryota</taxon>
        <taxon>Metazoa</taxon>
        <taxon>Spiralia</taxon>
        <taxon>Lophotrochozoa</taxon>
        <taxon>Bryozoa</taxon>
        <taxon>Gymnolaemata</taxon>
        <taxon>Cheilostomatida</taxon>
        <taxon>Flustrina</taxon>
        <taxon>Buguloidea</taxon>
        <taxon>Bugulidae</taxon>
        <taxon>Bugula</taxon>
    </lineage>
</organism>
<comment type="caution">
    <text evidence="9">The sequence shown here is derived from an EMBL/GenBank/DDBJ whole genome shotgun (WGS) entry which is preliminary data.</text>
</comment>
<keyword evidence="10" id="KW-1185">Reference proteome</keyword>
<keyword evidence="6" id="KW-0325">Glycoprotein</keyword>
<dbReference type="GO" id="GO:0016787">
    <property type="term" value="F:hydrolase activity"/>
    <property type="evidence" value="ECO:0007669"/>
    <property type="project" value="UniProtKB-KW"/>
</dbReference>
<sequence>MTEQSTFPSDIAQTTTRVNGRKNQTVSNSTSRPPVFLQHGLLCDSTSWVSNLPNQSLPFILSNAGYDVWLGNSRGNTYSKAHITLKPCQREFWAWSWDEMALYDLPANLEFVVSHTHVEKLPYIGHSQGTLMAFTHLSVTPDSRISEIIAMGPVFNVSHLISPIKFLSPISNDLALAFKILGVNEFLPNSWVFKFLADTVCVRTDPLDVLCSDILFILAGFDYSQLNMKHEKYVVYSSADACFWCPPFCSHDYLSS</sequence>
<dbReference type="InterPro" id="IPR029058">
    <property type="entry name" value="AB_hydrolase_fold"/>
</dbReference>
<evidence type="ECO:0000313" key="9">
    <source>
        <dbReference type="EMBL" id="KAF6036936.1"/>
    </source>
</evidence>
<feature type="domain" description="AB hydrolase-1" evidence="8">
    <location>
        <begin position="33"/>
        <end position="157"/>
    </location>
</feature>
<dbReference type="GO" id="GO:0016042">
    <property type="term" value="P:lipid catabolic process"/>
    <property type="evidence" value="ECO:0007669"/>
    <property type="project" value="UniProtKB-KW"/>
</dbReference>
<keyword evidence="3" id="KW-0378">Hydrolase</keyword>
<dbReference type="Proteomes" id="UP000593567">
    <property type="component" value="Unassembled WGS sequence"/>
</dbReference>
<evidence type="ECO:0000256" key="3">
    <source>
        <dbReference type="ARBA" id="ARBA00022801"/>
    </source>
</evidence>
<proteinExistence type="inferred from homology"/>
<evidence type="ECO:0000256" key="6">
    <source>
        <dbReference type="ARBA" id="ARBA00023180"/>
    </source>
</evidence>
<evidence type="ECO:0000256" key="2">
    <source>
        <dbReference type="ARBA" id="ARBA00022729"/>
    </source>
</evidence>
<keyword evidence="5" id="KW-0443">Lipid metabolism</keyword>
<keyword evidence="2" id="KW-0732">Signal</keyword>
<dbReference type="OrthoDB" id="9974421at2759"/>
<evidence type="ECO:0000256" key="1">
    <source>
        <dbReference type="ARBA" id="ARBA00010701"/>
    </source>
</evidence>
<accession>A0A7J7KHI0</accession>
<dbReference type="AlphaFoldDB" id="A0A7J7KHI0"/>
<dbReference type="Gene3D" id="3.40.50.1820">
    <property type="entry name" value="alpha/beta hydrolase"/>
    <property type="match status" value="1"/>
</dbReference>
<dbReference type="Pfam" id="PF00561">
    <property type="entry name" value="Abhydrolase_1"/>
    <property type="match status" value="1"/>
</dbReference>
<gene>
    <name evidence="9" type="ORF">EB796_004755</name>
</gene>
<name>A0A7J7KHI0_BUGNE</name>
<dbReference type="SUPFAM" id="SSF53474">
    <property type="entry name" value="alpha/beta-Hydrolases"/>
    <property type="match status" value="1"/>
</dbReference>
<reference evidence="9" key="1">
    <citation type="submission" date="2020-06" db="EMBL/GenBank/DDBJ databases">
        <title>Draft genome of Bugula neritina, a colonial animal packing powerful symbionts and potential medicines.</title>
        <authorList>
            <person name="Rayko M."/>
        </authorList>
    </citation>
    <scope>NUCLEOTIDE SEQUENCE [LARGE SCALE GENOMIC DNA]</scope>
    <source>
        <strain evidence="9">Kwan_BN1</strain>
    </source>
</reference>
<evidence type="ECO:0000256" key="4">
    <source>
        <dbReference type="ARBA" id="ARBA00022963"/>
    </source>
</evidence>
<dbReference type="EMBL" id="VXIV02000646">
    <property type="protein sequence ID" value="KAF6036936.1"/>
    <property type="molecule type" value="Genomic_DNA"/>
</dbReference>
<feature type="region of interest" description="Disordered" evidence="7">
    <location>
        <begin position="1"/>
        <end position="31"/>
    </location>
</feature>
<protein>
    <recommendedName>
        <fullName evidence="8">AB hydrolase-1 domain-containing protein</fullName>
    </recommendedName>
</protein>